<dbReference type="AlphaFoldDB" id="A0A848K9Q7"/>
<feature type="transmembrane region" description="Helical" evidence="2">
    <location>
        <begin position="215"/>
        <end position="233"/>
    </location>
</feature>
<keyword evidence="2" id="KW-0472">Membrane</keyword>
<proteinExistence type="predicted"/>
<name>A0A848K9Q7_9NOCA</name>
<feature type="region of interest" description="Disordered" evidence="1">
    <location>
        <begin position="112"/>
        <end position="137"/>
    </location>
</feature>
<evidence type="ECO:0000259" key="3">
    <source>
        <dbReference type="Pfam" id="PF13559"/>
    </source>
</evidence>
<keyword evidence="2" id="KW-0812">Transmembrane</keyword>
<evidence type="ECO:0000313" key="4">
    <source>
        <dbReference type="EMBL" id="NMN95645.1"/>
    </source>
</evidence>
<dbReference type="RefSeq" id="WP_169586703.1">
    <property type="nucleotide sequence ID" value="NZ_VCQU01000003.1"/>
</dbReference>
<sequence length="345" mass="37316">MTDRTPEPEPLGPAIAHRDAAEQAAANADYNSAVRERFRAVVRGLEQGGVVELRRSRTADETAAAAAEQLPDEAVGLTASAVVFDEVVYGGKQASDYDYALIAKVDRFSPNAPPPADVVADTATDREPGGRRRRFDPPDFLKSPKLWTVVAIIAVLLLVLLVLPRSCSVPEPATPPDKSQHDNSGNPRSGYPSDGDDKSSDREDQDTLFDHVPAAVKYGGLQLLVAAVLLALWRARRRGALVPPELPVEAPATELTNAHARLYRRSRDREHVASVLRTSTLRRLLPRLGLTLDSPGDQIVKAVAAQTGHTPDHVSFVLYGSVDDDERLIAIADGLDSIEGEIRAR</sequence>
<evidence type="ECO:0000256" key="2">
    <source>
        <dbReference type="SAM" id="Phobius"/>
    </source>
</evidence>
<dbReference type="Pfam" id="PF13559">
    <property type="entry name" value="DUF4129"/>
    <property type="match status" value="1"/>
</dbReference>
<keyword evidence="5" id="KW-1185">Reference proteome</keyword>
<dbReference type="Proteomes" id="UP000535543">
    <property type="component" value="Unassembled WGS sequence"/>
</dbReference>
<gene>
    <name evidence="4" type="ORF">FGL95_11430</name>
</gene>
<feature type="domain" description="Protein-glutamine gamma-glutamyltransferase-like C-terminal" evidence="3">
    <location>
        <begin position="37"/>
        <end position="100"/>
    </location>
</feature>
<evidence type="ECO:0000313" key="5">
    <source>
        <dbReference type="Proteomes" id="UP000535543"/>
    </source>
</evidence>
<feature type="transmembrane region" description="Helical" evidence="2">
    <location>
        <begin position="146"/>
        <end position="163"/>
    </location>
</feature>
<organism evidence="4 5">
    <name type="scientific">Antrihabitans stalactiti</name>
    <dbReference type="NCBI Taxonomy" id="2584121"/>
    <lineage>
        <taxon>Bacteria</taxon>
        <taxon>Bacillati</taxon>
        <taxon>Actinomycetota</taxon>
        <taxon>Actinomycetes</taxon>
        <taxon>Mycobacteriales</taxon>
        <taxon>Nocardiaceae</taxon>
        <taxon>Antrihabitans</taxon>
    </lineage>
</organism>
<feature type="compositionally biased region" description="Basic and acidic residues" evidence="1">
    <location>
        <begin position="123"/>
        <end position="137"/>
    </location>
</feature>
<protein>
    <submittedName>
        <fullName evidence="4">DUF4129 domain-containing protein</fullName>
    </submittedName>
</protein>
<dbReference type="EMBL" id="VCQU01000003">
    <property type="protein sequence ID" value="NMN95645.1"/>
    <property type="molecule type" value="Genomic_DNA"/>
</dbReference>
<dbReference type="InterPro" id="IPR025403">
    <property type="entry name" value="TgpA-like_C"/>
</dbReference>
<evidence type="ECO:0000256" key="1">
    <source>
        <dbReference type="SAM" id="MobiDB-lite"/>
    </source>
</evidence>
<accession>A0A848K9Q7</accession>
<feature type="region of interest" description="Disordered" evidence="1">
    <location>
        <begin position="171"/>
        <end position="204"/>
    </location>
</feature>
<reference evidence="4 5" key="2">
    <citation type="submission" date="2020-06" db="EMBL/GenBank/DDBJ databases">
        <title>Antribacter stalactiti gen. nov., sp. nov., a new member of the family Nacardiaceae isolated from a cave.</title>
        <authorList>
            <person name="Kim I.S."/>
        </authorList>
    </citation>
    <scope>NUCLEOTIDE SEQUENCE [LARGE SCALE GENOMIC DNA]</scope>
    <source>
        <strain evidence="4 5">YC2-7</strain>
    </source>
</reference>
<comment type="caution">
    <text evidence="4">The sequence shown here is derived from an EMBL/GenBank/DDBJ whole genome shotgun (WGS) entry which is preliminary data.</text>
</comment>
<reference evidence="4 5" key="1">
    <citation type="submission" date="2019-05" db="EMBL/GenBank/DDBJ databases">
        <authorList>
            <person name="Lee S.D."/>
        </authorList>
    </citation>
    <scope>NUCLEOTIDE SEQUENCE [LARGE SCALE GENOMIC DNA]</scope>
    <source>
        <strain evidence="4 5">YC2-7</strain>
    </source>
</reference>
<keyword evidence="2" id="KW-1133">Transmembrane helix</keyword>